<reference evidence="1" key="1">
    <citation type="submission" date="2020-03" db="EMBL/GenBank/DDBJ databases">
        <title>The deep terrestrial virosphere.</title>
        <authorList>
            <person name="Holmfeldt K."/>
            <person name="Nilsson E."/>
            <person name="Simone D."/>
            <person name="Lopez-Fernandez M."/>
            <person name="Wu X."/>
            <person name="de Brujin I."/>
            <person name="Lundin D."/>
            <person name="Andersson A."/>
            <person name="Bertilsson S."/>
            <person name="Dopson M."/>
        </authorList>
    </citation>
    <scope>NUCLEOTIDE SEQUENCE</scope>
    <source>
        <strain evidence="1">TM448B01398</strain>
    </source>
</reference>
<protein>
    <submittedName>
        <fullName evidence="1">Uncharacterized protein</fullName>
    </submittedName>
</protein>
<dbReference type="EMBL" id="MT144753">
    <property type="protein sequence ID" value="QJH98795.1"/>
    <property type="molecule type" value="Genomic_DNA"/>
</dbReference>
<evidence type="ECO:0000313" key="1">
    <source>
        <dbReference type="EMBL" id="QJH98795.1"/>
    </source>
</evidence>
<organism evidence="1">
    <name type="scientific">viral metagenome</name>
    <dbReference type="NCBI Taxonomy" id="1070528"/>
    <lineage>
        <taxon>unclassified sequences</taxon>
        <taxon>metagenomes</taxon>
        <taxon>organismal metagenomes</taxon>
    </lineage>
</organism>
<gene>
    <name evidence="1" type="ORF">TM448B01398_0005</name>
</gene>
<dbReference type="AlphaFoldDB" id="A0A6M3XR47"/>
<accession>A0A6M3XR47</accession>
<name>A0A6M3XR47_9ZZZZ</name>
<proteinExistence type="predicted"/>
<sequence>METQDRIFEGCDYDLEDPMEEDPVDNWVRCSNCGRMGTDVIEHLHWNVTKSMLRFRCPACNDIQESKIYE</sequence>